<reference evidence="1" key="2">
    <citation type="journal article" date="2015" name="Data Brief">
        <title>Shoot transcriptome of the giant reed, Arundo donax.</title>
        <authorList>
            <person name="Barrero R.A."/>
            <person name="Guerrero F.D."/>
            <person name="Moolhuijzen P."/>
            <person name="Goolsby J.A."/>
            <person name="Tidwell J."/>
            <person name="Bellgard S.E."/>
            <person name="Bellgard M.I."/>
        </authorList>
    </citation>
    <scope>NUCLEOTIDE SEQUENCE</scope>
    <source>
        <tissue evidence="1">Shoot tissue taken approximately 20 cm above the soil surface</tissue>
    </source>
</reference>
<proteinExistence type="predicted"/>
<accession>A0A0A8ZUN4</accession>
<organism evidence="1">
    <name type="scientific">Arundo donax</name>
    <name type="common">Giant reed</name>
    <name type="synonym">Donax arundinaceus</name>
    <dbReference type="NCBI Taxonomy" id="35708"/>
    <lineage>
        <taxon>Eukaryota</taxon>
        <taxon>Viridiplantae</taxon>
        <taxon>Streptophyta</taxon>
        <taxon>Embryophyta</taxon>
        <taxon>Tracheophyta</taxon>
        <taxon>Spermatophyta</taxon>
        <taxon>Magnoliopsida</taxon>
        <taxon>Liliopsida</taxon>
        <taxon>Poales</taxon>
        <taxon>Poaceae</taxon>
        <taxon>PACMAD clade</taxon>
        <taxon>Arundinoideae</taxon>
        <taxon>Arundineae</taxon>
        <taxon>Arundo</taxon>
    </lineage>
</organism>
<evidence type="ECO:0000313" key="1">
    <source>
        <dbReference type="EMBL" id="JAD40490.1"/>
    </source>
</evidence>
<reference evidence="1" key="1">
    <citation type="submission" date="2014-09" db="EMBL/GenBank/DDBJ databases">
        <authorList>
            <person name="Magalhaes I.L.F."/>
            <person name="Oliveira U."/>
            <person name="Santos F.R."/>
            <person name="Vidigal T.H.D.A."/>
            <person name="Brescovit A.D."/>
            <person name="Santos A.J."/>
        </authorList>
    </citation>
    <scope>NUCLEOTIDE SEQUENCE</scope>
    <source>
        <tissue evidence="1">Shoot tissue taken approximately 20 cm above the soil surface</tissue>
    </source>
</reference>
<protein>
    <submittedName>
        <fullName evidence="1">Uncharacterized protein</fullName>
    </submittedName>
</protein>
<dbReference type="EMBL" id="GBRH01257405">
    <property type="protein sequence ID" value="JAD40490.1"/>
    <property type="molecule type" value="Transcribed_RNA"/>
</dbReference>
<name>A0A0A8ZUN4_ARUDO</name>
<sequence length="38" mass="4333">MIKCYLYSAISSSNNSFSTVLQLVTKSPHNRQNQNVMK</sequence>
<dbReference type="AlphaFoldDB" id="A0A0A8ZUN4"/>